<keyword evidence="7" id="KW-1185">Reference proteome</keyword>
<dbReference type="GO" id="GO:0016020">
    <property type="term" value="C:membrane"/>
    <property type="evidence" value="ECO:0007669"/>
    <property type="project" value="UniProtKB-SubCell"/>
</dbReference>
<comment type="similarity">
    <text evidence="2">Belongs to the RER1 family.</text>
</comment>
<keyword evidence="5" id="KW-0472">Membrane</keyword>
<dbReference type="GO" id="GO:0005737">
    <property type="term" value="C:cytoplasm"/>
    <property type="evidence" value="ECO:0007669"/>
    <property type="project" value="UniProtKB-ARBA"/>
</dbReference>
<dbReference type="Proteomes" id="UP000266841">
    <property type="component" value="Unassembled WGS sequence"/>
</dbReference>
<evidence type="ECO:0000256" key="1">
    <source>
        <dbReference type="ARBA" id="ARBA00004141"/>
    </source>
</evidence>
<keyword evidence="3" id="KW-0812">Transmembrane</keyword>
<dbReference type="OrthoDB" id="448250at2759"/>
<accession>K0SXV0</accession>
<dbReference type="AlphaFoldDB" id="K0SXV0"/>
<proteinExistence type="inferred from homology"/>
<protein>
    <submittedName>
        <fullName evidence="6">Uncharacterized protein</fullName>
    </submittedName>
</protein>
<sequence>MYFGVLFFMTMRRQIAHMYKHKYVPLSFGKVRSKKAGKEEGMYGGGASGSVAASAHSRALVKYNNYTKCKHQKSGSTYLENRHGKRALLHLLGLLELMHISENRTRTIGLSMISHISYKTSFKIYVLLFLSSS</sequence>
<name>K0SXV0_THAOC</name>
<dbReference type="Pfam" id="PF03248">
    <property type="entry name" value="Rer1"/>
    <property type="match status" value="1"/>
</dbReference>
<evidence type="ECO:0000256" key="5">
    <source>
        <dbReference type="ARBA" id="ARBA00023136"/>
    </source>
</evidence>
<comment type="subcellular location">
    <subcellularLocation>
        <location evidence="1">Membrane</location>
        <topology evidence="1">Multi-pass membrane protein</topology>
    </subcellularLocation>
</comment>
<dbReference type="EMBL" id="AGNL01007475">
    <property type="protein sequence ID" value="EJK71243.1"/>
    <property type="molecule type" value="Genomic_DNA"/>
</dbReference>
<evidence type="ECO:0000256" key="2">
    <source>
        <dbReference type="ARBA" id="ARBA00006070"/>
    </source>
</evidence>
<organism evidence="6 7">
    <name type="scientific">Thalassiosira oceanica</name>
    <name type="common">Marine diatom</name>
    <dbReference type="NCBI Taxonomy" id="159749"/>
    <lineage>
        <taxon>Eukaryota</taxon>
        <taxon>Sar</taxon>
        <taxon>Stramenopiles</taxon>
        <taxon>Ochrophyta</taxon>
        <taxon>Bacillariophyta</taxon>
        <taxon>Coscinodiscophyceae</taxon>
        <taxon>Thalassiosirophycidae</taxon>
        <taxon>Thalassiosirales</taxon>
        <taxon>Thalassiosiraceae</taxon>
        <taxon>Thalassiosira</taxon>
    </lineage>
</organism>
<keyword evidence="4" id="KW-1133">Transmembrane helix</keyword>
<gene>
    <name evidence="6" type="ORF">THAOC_07339</name>
</gene>
<dbReference type="InterPro" id="IPR004932">
    <property type="entry name" value="Rer1"/>
</dbReference>
<reference evidence="6 7" key="1">
    <citation type="journal article" date="2012" name="Genome Biol.">
        <title>Genome and low-iron response of an oceanic diatom adapted to chronic iron limitation.</title>
        <authorList>
            <person name="Lommer M."/>
            <person name="Specht M."/>
            <person name="Roy A.S."/>
            <person name="Kraemer L."/>
            <person name="Andreson R."/>
            <person name="Gutowska M.A."/>
            <person name="Wolf J."/>
            <person name="Bergner S.V."/>
            <person name="Schilhabel M.B."/>
            <person name="Klostermeier U.C."/>
            <person name="Beiko R.G."/>
            <person name="Rosenstiel P."/>
            <person name="Hippler M."/>
            <person name="Laroche J."/>
        </authorList>
    </citation>
    <scope>NUCLEOTIDE SEQUENCE [LARGE SCALE GENOMIC DNA]</scope>
    <source>
        <strain evidence="6 7">CCMP1005</strain>
    </source>
</reference>
<evidence type="ECO:0000256" key="4">
    <source>
        <dbReference type="ARBA" id="ARBA00022989"/>
    </source>
</evidence>
<evidence type="ECO:0000313" key="6">
    <source>
        <dbReference type="EMBL" id="EJK71243.1"/>
    </source>
</evidence>
<comment type="caution">
    <text evidence="6">The sequence shown here is derived from an EMBL/GenBank/DDBJ whole genome shotgun (WGS) entry which is preliminary data.</text>
</comment>
<evidence type="ECO:0000313" key="7">
    <source>
        <dbReference type="Proteomes" id="UP000266841"/>
    </source>
</evidence>
<evidence type="ECO:0000256" key="3">
    <source>
        <dbReference type="ARBA" id="ARBA00022692"/>
    </source>
</evidence>